<dbReference type="OrthoDB" id="5516776at2"/>
<organism evidence="2 3">
    <name type="scientific">Terribacillus saccharophilus</name>
    <dbReference type="NCBI Taxonomy" id="361277"/>
    <lineage>
        <taxon>Bacteria</taxon>
        <taxon>Bacillati</taxon>
        <taxon>Bacillota</taxon>
        <taxon>Bacilli</taxon>
        <taxon>Bacillales</taxon>
        <taxon>Bacillaceae</taxon>
        <taxon>Terribacillus</taxon>
    </lineage>
</organism>
<feature type="transmembrane region" description="Helical" evidence="1">
    <location>
        <begin position="38"/>
        <end position="62"/>
    </location>
</feature>
<dbReference type="Pfam" id="PF09512">
    <property type="entry name" value="ThiW"/>
    <property type="match status" value="1"/>
</dbReference>
<dbReference type="HOGENOM" id="CLU_100509_0_1_9"/>
<dbReference type="NCBIfam" id="TIGR02359">
    <property type="entry name" value="thiW"/>
    <property type="match status" value="1"/>
</dbReference>
<dbReference type="GeneID" id="34219944"/>
<proteinExistence type="predicted"/>
<protein>
    <submittedName>
        <fullName evidence="2">Thiamine biosynthesis protein ThiW</fullName>
    </submittedName>
</protein>
<dbReference type="PIRSF" id="PIRSF024534">
    <property type="entry name" value="ThiW"/>
    <property type="match status" value="1"/>
</dbReference>
<keyword evidence="1" id="KW-0812">Transmembrane</keyword>
<evidence type="ECO:0000313" key="3">
    <source>
        <dbReference type="Proteomes" id="UP000027980"/>
    </source>
</evidence>
<evidence type="ECO:0000313" key="2">
    <source>
        <dbReference type="EMBL" id="AIF67395.1"/>
    </source>
</evidence>
<dbReference type="Gene3D" id="1.10.1760.20">
    <property type="match status" value="1"/>
</dbReference>
<keyword evidence="1" id="KW-0472">Membrane</keyword>
<sequence length="161" mass="16828">MKTKKLTLMAILVAIGVLGAQFLWFPTGVARAFPVQHAVNVITAVLLGPGPAVVVAFLIGLVRNMLGLGSLLAFPGGMLGALFAGLFYRFFRRKGAAAIGEMIGTGVLGSLLSVPIANIIMGQKAGALAFVPGFLASSITGSLLGWLIIRRLKTPQQLQKK</sequence>
<feature type="transmembrane region" description="Helical" evidence="1">
    <location>
        <begin position="103"/>
        <end position="121"/>
    </location>
</feature>
<dbReference type="EMBL" id="CP008876">
    <property type="protein sequence ID" value="AIF67395.1"/>
    <property type="molecule type" value="Genomic_DNA"/>
</dbReference>
<dbReference type="KEGG" id="tap:GZ22_12590"/>
<evidence type="ECO:0000256" key="1">
    <source>
        <dbReference type="SAM" id="Phobius"/>
    </source>
</evidence>
<feature type="transmembrane region" description="Helical" evidence="1">
    <location>
        <begin position="6"/>
        <end position="26"/>
    </location>
</feature>
<feature type="transmembrane region" description="Helical" evidence="1">
    <location>
        <begin position="68"/>
        <end position="91"/>
    </location>
</feature>
<dbReference type="InterPro" id="IPR012652">
    <property type="entry name" value="ThiW"/>
</dbReference>
<feature type="transmembrane region" description="Helical" evidence="1">
    <location>
        <begin position="127"/>
        <end position="149"/>
    </location>
</feature>
<accession>A0A075LKX3</accession>
<keyword evidence="1" id="KW-1133">Transmembrane helix</keyword>
<reference evidence="2 3" key="1">
    <citation type="submission" date="2014-07" db="EMBL/GenBank/DDBJ databases">
        <title>Complete genome sequence of a moderately halophilic bacterium Terribacillus aidingensis MP602, isolated from Cryptomeria fortunei in Tianmu mountain in China.</title>
        <authorList>
            <person name="Wang Y."/>
            <person name="Lu P."/>
            <person name="Zhang L."/>
        </authorList>
    </citation>
    <scope>NUCLEOTIDE SEQUENCE [LARGE SCALE GENOMIC DNA]</scope>
    <source>
        <strain evidence="2 3">MP602</strain>
    </source>
</reference>
<name>A0A075LKX3_9BACI</name>
<dbReference type="Proteomes" id="UP000027980">
    <property type="component" value="Chromosome"/>
</dbReference>
<gene>
    <name evidence="2" type="ORF">GZ22_12590</name>
</gene>
<dbReference type="AlphaFoldDB" id="A0A075LKX3"/>
<dbReference type="RefSeq" id="WP_038562894.1">
    <property type="nucleotide sequence ID" value="NZ_CP008876.1"/>
</dbReference>